<accession>A0A918E4C2</accession>
<dbReference type="EMBL" id="BMNK01000002">
    <property type="protein sequence ID" value="GGP04035.1"/>
    <property type="molecule type" value="Genomic_DNA"/>
</dbReference>
<sequence length="55" mass="6150">MSIRREQETEQGEAATKAPPAEEETSPHPGGPGKFDTAADYEFKRLKELNPDDFE</sequence>
<evidence type="ECO:0000313" key="2">
    <source>
        <dbReference type="EMBL" id="GGP04035.1"/>
    </source>
</evidence>
<name>A0A918E4C2_9ACTN</name>
<dbReference type="Proteomes" id="UP000660745">
    <property type="component" value="Unassembled WGS sequence"/>
</dbReference>
<reference evidence="2" key="2">
    <citation type="submission" date="2020-09" db="EMBL/GenBank/DDBJ databases">
        <authorList>
            <person name="Sun Q."/>
            <person name="Zhou Y."/>
        </authorList>
    </citation>
    <scope>NUCLEOTIDE SEQUENCE</scope>
    <source>
        <strain evidence="2">CGMCC 4.7430</strain>
    </source>
</reference>
<proteinExistence type="predicted"/>
<dbReference type="RefSeq" id="WP_327107540.1">
    <property type="nucleotide sequence ID" value="NZ_CP109166.1"/>
</dbReference>
<dbReference type="AlphaFoldDB" id="A0A918E4C2"/>
<protein>
    <submittedName>
        <fullName evidence="2">Uncharacterized protein</fullName>
    </submittedName>
</protein>
<reference evidence="2" key="1">
    <citation type="journal article" date="2014" name="Int. J. Syst. Evol. Microbiol.">
        <title>Complete genome sequence of Corynebacterium casei LMG S-19264T (=DSM 44701T), isolated from a smear-ripened cheese.</title>
        <authorList>
            <consortium name="US DOE Joint Genome Institute (JGI-PGF)"/>
            <person name="Walter F."/>
            <person name="Albersmeier A."/>
            <person name="Kalinowski J."/>
            <person name="Ruckert C."/>
        </authorList>
    </citation>
    <scope>NUCLEOTIDE SEQUENCE</scope>
    <source>
        <strain evidence="2">CGMCC 4.7430</strain>
    </source>
</reference>
<organism evidence="2 3">
    <name type="scientific">Nonomuraea glycinis</name>
    <dbReference type="NCBI Taxonomy" id="2047744"/>
    <lineage>
        <taxon>Bacteria</taxon>
        <taxon>Bacillati</taxon>
        <taxon>Actinomycetota</taxon>
        <taxon>Actinomycetes</taxon>
        <taxon>Streptosporangiales</taxon>
        <taxon>Streptosporangiaceae</taxon>
        <taxon>Nonomuraea</taxon>
    </lineage>
</organism>
<keyword evidence="3" id="KW-1185">Reference proteome</keyword>
<feature type="region of interest" description="Disordered" evidence="1">
    <location>
        <begin position="1"/>
        <end position="41"/>
    </location>
</feature>
<evidence type="ECO:0000256" key="1">
    <source>
        <dbReference type="SAM" id="MobiDB-lite"/>
    </source>
</evidence>
<evidence type="ECO:0000313" key="3">
    <source>
        <dbReference type="Proteomes" id="UP000660745"/>
    </source>
</evidence>
<comment type="caution">
    <text evidence="2">The sequence shown here is derived from an EMBL/GenBank/DDBJ whole genome shotgun (WGS) entry which is preliminary data.</text>
</comment>
<gene>
    <name evidence="2" type="ORF">GCM10012278_17730</name>
</gene>